<protein>
    <submittedName>
        <fullName evidence="3">Uncharacterized protein</fullName>
    </submittedName>
</protein>
<feature type="transmembrane region" description="Helical" evidence="2">
    <location>
        <begin position="43"/>
        <end position="64"/>
    </location>
</feature>
<dbReference type="PANTHER" id="PTHR36715">
    <property type="entry name" value="BNAANNG41370D PROTEIN"/>
    <property type="match status" value="1"/>
</dbReference>
<comment type="caution">
    <text evidence="3">The sequence shown here is derived from an EMBL/GenBank/DDBJ whole genome shotgun (WGS) entry which is preliminary data.</text>
</comment>
<keyword evidence="2" id="KW-0812">Transmembrane</keyword>
<dbReference type="AlphaFoldDB" id="A0AAV5MBF5"/>
<evidence type="ECO:0000256" key="1">
    <source>
        <dbReference type="SAM" id="MobiDB-lite"/>
    </source>
</evidence>
<name>A0AAV5MBF5_9ROSI</name>
<reference evidence="3 4" key="1">
    <citation type="journal article" date="2021" name="Commun. Biol.">
        <title>The genome of Shorea leprosula (Dipterocarpaceae) highlights the ecological relevance of drought in aseasonal tropical rainforests.</title>
        <authorList>
            <person name="Ng K.K.S."/>
            <person name="Kobayashi M.J."/>
            <person name="Fawcett J.A."/>
            <person name="Hatakeyama M."/>
            <person name="Paape T."/>
            <person name="Ng C.H."/>
            <person name="Ang C.C."/>
            <person name="Tnah L.H."/>
            <person name="Lee C.T."/>
            <person name="Nishiyama T."/>
            <person name="Sese J."/>
            <person name="O'Brien M.J."/>
            <person name="Copetti D."/>
            <person name="Mohd Noor M.I."/>
            <person name="Ong R.C."/>
            <person name="Putra M."/>
            <person name="Sireger I.Z."/>
            <person name="Indrioko S."/>
            <person name="Kosugi Y."/>
            <person name="Izuno A."/>
            <person name="Isagi Y."/>
            <person name="Lee S.L."/>
            <person name="Shimizu K.K."/>
        </authorList>
    </citation>
    <scope>NUCLEOTIDE SEQUENCE [LARGE SCALE GENOMIC DNA]</scope>
    <source>
        <strain evidence="3">214</strain>
    </source>
</reference>
<feature type="region of interest" description="Disordered" evidence="1">
    <location>
        <begin position="80"/>
        <end position="116"/>
    </location>
</feature>
<organism evidence="3 4">
    <name type="scientific">Rubroshorea leprosula</name>
    <dbReference type="NCBI Taxonomy" id="152421"/>
    <lineage>
        <taxon>Eukaryota</taxon>
        <taxon>Viridiplantae</taxon>
        <taxon>Streptophyta</taxon>
        <taxon>Embryophyta</taxon>
        <taxon>Tracheophyta</taxon>
        <taxon>Spermatophyta</taxon>
        <taxon>Magnoliopsida</taxon>
        <taxon>eudicotyledons</taxon>
        <taxon>Gunneridae</taxon>
        <taxon>Pentapetalae</taxon>
        <taxon>rosids</taxon>
        <taxon>malvids</taxon>
        <taxon>Malvales</taxon>
        <taxon>Dipterocarpaceae</taxon>
        <taxon>Rubroshorea</taxon>
    </lineage>
</organism>
<dbReference type="EMBL" id="BPVZ01000210">
    <property type="protein sequence ID" value="GKV46544.1"/>
    <property type="molecule type" value="Genomic_DNA"/>
</dbReference>
<keyword evidence="4" id="KW-1185">Reference proteome</keyword>
<dbReference type="PANTHER" id="PTHR36715:SF1">
    <property type="entry name" value="PROTEIN, PUTATIVE-RELATED"/>
    <property type="match status" value="1"/>
</dbReference>
<sequence length="320" mass="35471">MEIPVINRISDFEVGINSLPNPSLVSQLFALSGIKEIYQAYNFWKWGALILALLASFTPIINRIKILIMRLKRHRYPPSPPLLEDSDFDTDTDTSYYSSSDDEQEQDSPSTSRDWRRVDENFQVRGSAHVIEDQGKKCHFTLRRRRGSIGDLFSLSELVAGGKSVVKLWDNLGLGFGLGFDDDGDDTNGFNLYDINEQRTIAWFLGNKCGVQAVSKSSTPAVVVSAVADLSGLVSLSAWDTRLPPRAPAILAEWQPKNPAEKIAAVNAGGREKVYVRDDITGELTVGDMRKVRSPLASVTESDLDTWRDADVAIVSDDTM</sequence>
<accession>A0AAV5MBF5</accession>
<evidence type="ECO:0000313" key="4">
    <source>
        <dbReference type="Proteomes" id="UP001054252"/>
    </source>
</evidence>
<evidence type="ECO:0000256" key="2">
    <source>
        <dbReference type="SAM" id="Phobius"/>
    </source>
</evidence>
<gene>
    <name evidence="3" type="ORF">SLEP1_g53517</name>
</gene>
<keyword evidence="2" id="KW-0472">Membrane</keyword>
<proteinExistence type="predicted"/>
<dbReference type="Proteomes" id="UP001054252">
    <property type="component" value="Unassembled WGS sequence"/>
</dbReference>
<evidence type="ECO:0000313" key="3">
    <source>
        <dbReference type="EMBL" id="GKV46544.1"/>
    </source>
</evidence>
<keyword evidence="2" id="KW-1133">Transmembrane helix</keyword>